<dbReference type="CDD" id="cd06530">
    <property type="entry name" value="S26_SPase_I"/>
    <property type="match status" value="1"/>
</dbReference>
<dbReference type="Gene3D" id="2.10.109.10">
    <property type="entry name" value="Umud Fragment, subunit A"/>
    <property type="match status" value="1"/>
</dbReference>
<dbReference type="InterPro" id="IPR036286">
    <property type="entry name" value="LexA/Signal_pep-like_sf"/>
</dbReference>
<dbReference type="Proteomes" id="UP000243105">
    <property type="component" value="Unassembled WGS sequence"/>
</dbReference>
<dbReference type="NCBIfam" id="TIGR02227">
    <property type="entry name" value="sigpep_I_bact"/>
    <property type="match status" value="1"/>
</dbReference>
<keyword evidence="7" id="KW-0645">Protease</keyword>
<dbReference type="PROSITE" id="PS00761">
    <property type="entry name" value="SPASE_I_3"/>
    <property type="match status" value="1"/>
</dbReference>
<dbReference type="SUPFAM" id="SSF51306">
    <property type="entry name" value="LexA/Signal peptidase"/>
    <property type="match status" value="1"/>
</dbReference>
<comment type="catalytic activity">
    <reaction evidence="1 7">
        <text>Cleavage of hydrophobic, N-terminal signal or leader sequences from secreted and periplasmic proteins.</text>
        <dbReference type="EC" id="3.4.21.89"/>
    </reaction>
</comment>
<evidence type="ECO:0000256" key="1">
    <source>
        <dbReference type="ARBA" id="ARBA00000677"/>
    </source>
</evidence>
<feature type="active site" evidence="6">
    <location>
        <position position="62"/>
    </location>
</feature>
<feature type="transmembrane region" description="Helical" evidence="7">
    <location>
        <begin position="34"/>
        <end position="53"/>
    </location>
</feature>
<organism evidence="9 10">
    <name type="scientific">Kryptobacter tengchongensis</name>
    <dbReference type="NCBI Taxonomy" id="1643429"/>
    <lineage>
        <taxon>Bacteria</taxon>
        <taxon>Pseudomonadati</taxon>
        <taxon>Candidatus Kryptoniota</taxon>
        <taxon>Candidatus Kryptobacter</taxon>
    </lineage>
</organism>
<dbReference type="RefSeq" id="WP_081079684.1">
    <property type="nucleotide sequence ID" value="NZ_CZVV01000135.1"/>
</dbReference>
<evidence type="ECO:0000313" key="10">
    <source>
        <dbReference type="Proteomes" id="UP000243105"/>
    </source>
</evidence>
<reference evidence="9 10" key="1">
    <citation type="submission" date="2015-11" db="EMBL/GenBank/DDBJ databases">
        <authorList>
            <person name="Varghese N."/>
        </authorList>
    </citation>
    <scope>NUCLEOTIDE SEQUENCE [LARGE SCALE GENOMIC DNA]</scope>
    <source>
        <strain evidence="9 10">JGI-25</strain>
    </source>
</reference>
<evidence type="ECO:0000313" key="9">
    <source>
        <dbReference type="EMBL" id="CUT04805.1"/>
    </source>
</evidence>
<dbReference type="PANTHER" id="PTHR43390:SF1">
    <property type="entry name" value="CHLOROPLAST PROCESSING PEPTIDASE"/>
    <property type="match status" value="1"/>
</dbReference>
<keyword evidence="7" id="KW-0472">Membrane</keyword>
<dbReference type="InterPro" id="IPR019533">
    <property type="entry name" value="Peptidase_S26"/>
</dbReference>
<dbReference type="AlphaFoldDB" id="A0A916PCP9"/>
<dbReference type="InterPro" id="IPR019757">
    <property type="entry name" value="Pept_S26A_signal_pept_1_Lys-AS"/>
</dbReference>
<protein>
    <recommendedName>
        <fullName evidence="4 7">Signal peptidase I</fullName>
        <ecNumber evidence="3 7">3.4.21.89</ecNumber>
    </recommendedName>
</protein>
<evidence type="ECO:0000259" key="8">
    <source>
        <dbReference type="Pfam" id="PF10502"/>
    </source>
</evidence>
<dbReference type="EC" id="3.4.21.89" evidence="3 7"/>
<dbReference type="GO" id="GO:0006465">
    <property type="term" value="P:signal peptide processing"/>
    <property type="evidence" value="ECO:0007669"/>
    <property type="project" value="InterPro"/>
</dbReference>
<evidence type="ECO:0000256" key="6">
    <source>
        <dbReference type="PIRSR" id="PIRSR600223-1"/>
    </source>
</evidence>
<keyword evidence="5 7" id="KW-0378">Hydrolase</keyword>
<evidence type="ECO:0000256" key="2">
    <source>
        <dbReference type="ARBA" id="ARBA00009370"/>
    </source>
</evidence>
<dbReference type="InterPro" id="IPR000223">
    <property type="entry name" value="Pept_S26A_signal_pept_1"/>
</dbReference>
<dbReference type="PROSITE" id="PS00760">
    <property type="entry name" value="SPASE_I_2"/>
    <property type="match status" value="1"/>
</dbReference>
<dbReference type="PRINTS" id="PR00727">
    <property type="entry name" value="LEADERPTASE"/>
</dbReference>
<evidence type="ECO:0000256" key="5">
    <source>
        <dbReference type="ARBA" id="ARBA00022801"/>
    </source>
</evidence>
<dbReference type="GO" id="GO:0004252">
    <property type="term" value="F:serine-type endopeptidase activity"/>
    <property type="evidence" value="ECO:0007669"/>
    <property type="project" value="InterPro"/>
</dbReference>
<feature type="active site" evidence="6">
    <location>
        <position position="134"/>
    </location>
</feature>
<keyword evidence="7" id="KW-1133">Transmembrane helix</keyword>
<keyword evidence="7" id="KW-0812">Transmembrane</keyword>
<dbReference type="PANTHER" id="PTHR43390">
    <property type="entry name" value="SIGNAL PEPTIDASE I"/>
    <property type="match status" value="1"/>
</dbReference>
<dbReference type="GO" id="GO:0016020">
    <property type="term" value="C:membrane"/>
    <property type="evidence" value="ECO:0007669"/>
    <property type="project" value="UniProtKB-SubCell"/>
</dbReference>
<dbReference type="EMBL" id="CZVV01000135">
    <property type="protein sequence ID" value="CUT04805.1"/>
    <property type="molecule type" value="Genomic_DNA"/>
</dbReference>
<gene>
    <name evidence="9" type="ORF">JGI25_01477</name>
</gene>
<feature type="domain" description="Peptidase S26" evidence="8">
    <location>
        <begin position="32"/>
        <end position="283"/>
    </location>
</feature>
<dbReference type="Pfam" id="PF10502">
    <property type="entry name" value="Peptidase_S26"/>
    <property type="match status" value="1"/>
</dbReference>
<evidence type="ECO:0000256" key="3">
    <source>
        <dbReference type="ARBA" id="ARBA00013208"/>
    </source>
</evidence>
<dbReference type="InterPro" id="IPR019758">
    <property type="entry name" value="Pept_S26A_signal_pept_1_CS"/>
</dbReference>
<evidence type="ECO:0000256" key="4">
    <source>
        <dbReference type="ARBA" id="ARBA00019232"/>
    </source>
</evidence>
<sequence>MKLKVRYKFPPGEEYQEKIASEPAEEDKVEAKNWFKPLIIAIIAAIIVKSFIFEAFRIPSGSMEDTLLPGDFIIVSKLGFPVKTPKYLPFTRIEIPQIEVLPQIYSLKHGDVVVFKFPGEKNEVQASENVNYIKRLIGLPGDVVQIIDKVIYINGSRFLEPPSVKVNYEFITPRGLPNPYIFPEGSDFNEDNYGPITVPFKGMKIELNKENLKQWQIMIEREGHKVELADEKILIDGVEASDYVFEKNYVFVMGDNRNNSLDSRYWGFVPVDNIIGKASFIYWSWNSDIPFLNLPEKIKSIRWNRIGRKIK</sequence>
<evidence type="ECO:0000256" key="7">
    <source>
        <dbReference type="RuleBase" id="RU362042"/>
    </source>
</evidence>
<name>A0A916PCP9_KRYT1</name>
<comment type="subcellular location">
    <subcellularLocation>
        <location evidence="7">Membrane</location>
        <topology evidence="7">Single-pass type II membrane protein</topology>
    </subcellularLocation>
</comment>
<dbReference type="GO" id="GO:0009003">
    <property type="term" value="F:signal peptidase activity"/>
    <property type="evidence" value="ECO:0007669"/>
    <property type="project" value="UniProtKB-EC"/>
</dbReference>
<accession>A0A916PCP9</accession>
<comment type="similarity">
    <text evidence="2 7">Belongs to the peptidase S26 family.</text>
</comment>
<comment type="caution">
    <text evidence="9">The sequence shown here is derived from an EMBL/GenBank/DDBJ whole genome shotgun (WGS) entry which is preliminary data.</text>
</comment>
<proteinExistence type="inferred from homology"/>